<dbReference type="Proteomes" id="UP000830454">
    <property type="component" value="Chromosome"/>
</dbReference>
<dbReference type="RefSeq" id="WP_246918690.1">
    <property type="nucleotide sequence ID" value="NZ_CP090145.1"/>
</dbReference>
<dbReference type="EMBL" id="CP090145">
    <property type="protein sequence ID" value="UOX35475.1"/>
    <property type="molecule type" value="Genomic_DNA"/>
</dbReference>
<evidence type="ECO:0008006" key="3">
    <source>
        <dbReference type="Google" id="ProtNLM"/>
    </source>
</evidence>
<keyword evidence="2" id="KW-1185">Reference proteome</keyword>
<evidence type="ECO:0000313" key="2">
    <source>
        <dbReference type="Proteomes" id="UP000830454"/>
    </source>
</evidence>
<gene>
    <name evidence="1" type="ORF">LXD69_08120</name>
</gene>
<protein>
    <recommendedName>
        <fullName evidence="3">DKNYY family protein</fullName>
    </recommendedName>
</protein>
<accession>A0ABY4HRI2</accession>
<reference evidence="1" key="1">
    <citation type="submission" date="2021-12" db="EMBL/GenBank/DDBJ databases">
        <authorList>
            <person name="Cha I.-T."/>
            <person name="Lee K.-E."/>
            <person name="Park S.-J."/>
        </authorList>
    </citation>
    <scope>NUCLEOTIDE SEQUENCE</scope>
    <source>
        <strain evidence="1">YSM-43</strain>
    </source>
</reference>
<sequence length="188" mass="22645">MKKYSFLLFLILLSCEKSFYNSKKVIPKEEYKYYNKDFVLPKSSLLKTNGIYISISEEKFEYKVDSYKINYPDRDHPALKGNIPNKDTIIFFDRYFYYQFTDNGLWKESGGYYNLEDLTESIKKINTSLDYSVYKVKGDSLFLESYNWYRKKFTYRDAVIIADTIFSRDRESNNKENTVKYIYYPINL</sequence>
<proteinExistence type="predicted"/>
<organism evidence="1 2">
    <name type="scientific">Flavobacterium sediminilitoris</name>
    <dbReference type="NCBI Taxonomy" id="2024526"/>
    <lineage>
        <taxon>Bacteria</taxon>
        <taxon>Pseudomonadati</taxon>
        <taxon>Bacteroidota</taxon>
        <taxon>Flavobacteriia</taxon>
        <taxon>Flavobacteriales</taxon>
        <taxon>Flavobacteriaceae</taxon>
        <taxon>Flavobacterium</taxon>
    </lineage>
</organism>
<name>A0ABY4HRI2_9FLAO</name>
<reference evidence="1" key="2">
    <citation type="submission" date="2022-04" db="EMBL/GenBank/DDBJ databases">
        <title>Complete Genome Sequence of Flavobacterium sediminilitoris YSM-43, Isolated from a Tidal Sediment.</title>
        <authorList>
            <person name="Lee P.A."/>
        </authorList>
    </citation>
    <scope>NUCLEOTIDE SEQUENCE</scope>
    <source>
        <strain evidence="1">YSM-43</strain>
    </source>
</reference>
<evidence type="ECO:0000313" key="1">
    <source>
        <dbReference type="EMBL" id="UOX35475.1"/>
    </source>
</evidence>
<dbReference type="PROSITE" id="PS51257">
    <property type="entry name" value="PROKAR_LIPOPROTEIN"/>
    <property type="match status" value="1"/>
</dbReference>